<dbReference type="InterPro" id="IPR015919">
    <property type="entry name" value="Cadherin-like_sf"/>
</dbReference>
<accession>A0A518IYB1</accession>
<dbReference type="InterPro" id="IPR013783">
    <property type="entry name" value="Ig-like_fold"/>
</dbReference>
<feature type="domain" description="PPIase cyclophilin-type" evidence="5">
    <location>
        <begin position="223"/>
        <end position="371"/>
    </location>
</feature>
<organism evidence="6 7">
    <name type="scientific">Rosistilla oblonga</name>
    <dbReference type="NCBI Taxonomy" id="2527990"/>
    <lineage>
        <taxon>Bacteria</taxon>
        <taxon>Pseudomonadati</taxon>
        <taxon>Planctomycetota</taxon>
        <taxon>Planctomycetia</taxon>
        <taxon>Pirellulales</taxon>
        <taxon>Pirellulaceae</taxon>
        <taxon>Rosistilla</taxon>
    </lineage>
</organism>
<dbReference type="Pfam" id="PF00160">
    <property type="entry name" value="Pro_isomerase"/>
    <property type="match status" value="1"/>
</dbReference>
<dbReference type="GO" id="GO:0003755">
    <property type="term" value="F:peptidyl-prolyl cis-trans isomerase activity"/>
    <property type="evidence" value="ECO:0007669"/>
    <property type="project" value="UniProtKB-KW"/>
</dbReference>
<gene>
    <name evidence="6" type="primary">ppiB_3</name>
    <name evidence="6" type="ORF">Mal33_40890</name>
</gene>
<dbReference type="Gene3D" id="2.60.40.10">
    <property type="entry name" value="Immunoglobulins"/>
    <property type="match status" value="3"/>
</dbReference>
<evidence type="ECO:0000259" key="5">
    <source>
        <dbReference type="PROSITE" id="PS50072"/>
    </source>
</evidence>
<dbReference type="PROSITE" id="PS00170">
    <property type="entry name" value="CSA_PPIASE_1"/>
    <property type="match status" value="1"/>
</dbReference>
<dbReference type="Pfam" id="PF05345">
    <property type="entry name" value="He_PIG"/>
    <property type="match status" value="1"/>
</dbReference>
<dbReference type="InterPro" id="IPR029000">
    <property type="entry name" value="Cyclophilin-like_dom_sf"/>
</dbReference>
<dbReference type="GO" id="GO:0004553">
    <property type="term" value="F:hydrolase activity, hydrolyzing O-glycosyl compounds"/>
    <property type="evidence" value="ECO:0007669"/>
    <property type="project" value="InterPro"/>
</dbReference>
<name>A0A518IYB1_9BACT</name>
<dbReference type="Gene3D" id="3.40.30.10">
    <property type="entry name" value="Glutaredoxin"/>
    <property type="match status" value="1"/>
</dbReference>
<dbReference type="Pfam" id="PF19077">
    <property type="entry name" value="Big_13"/>
    <property type="match status" value="1"/>
</dbReference>
<dbReference type="InterPro" id="IPR002130">
    <property type="entry name" value="Cyclophilin-type_PPIase_dom"/>
</dbReference>
<dbReference type="InterPro" id="IPR020892">
    <property type="entry name" value="Cyclophilin-type_PPIase_CS"/>
</dbReference>
<keyword evidence="4 6" id="KW-0413">Isomerase</keyword>
<evidence type="ECO:0000256" key="3">
    <source>
        <dbReference type="ARBA" id="ARBA00023110"/>
    </source>
</evidence>
<keyword evidence="3" id="KW-0697">Rotamase</keyword>
<dbReference type="GO" id="GO:0000272">
    <property type="term" value="P:polysaccharide catabolic process"/>
    <property type="evidence" value="ECO:0007669"/>
    <property type="project" value="InterPro"/>
</dbReference>
<dbReference type="SUPFAM" id="SSF50891">
    <property type="entry name" value="Cyclophilin-like"/>
    <property type="match status" value="1"/>
</dbReference>
<comment type="similarity">
    <text evidence="1">Belongs to the cyclophilin-type PPIase family.</text>
</comment>
<dbReference type="InterPro" id="IPR044016">
    <property type="entry name" value="Big_13"/>
</dbReference>
<dbReference type="SUPFAM" id="SSF49313">
    <property type="entry name" value="Cadherin-like"/>
    <property type="match status" value="1"/>
</dbReference>
<dbReference type="AlphaFoldDB" id="A0A518IYB1"/>
<dbReference type="CDD" id="cd00317">
    <property type="entry name" value="cyclophilin"/>
    <property type="match status" value="1"/>
</dbReference>
<dbReference type="InterPro" id="IPR044666">
    <property type="entry name" value="Cyclophilin_A-like"/>
</dbReference>
<dbReference type="InterPro" id="IPR002105">
    <property type="entry name" value="Dockerin_1_rpt"/>
</dbReference>
<evidence type="ECO:0000313" key="6">
    <source>
        <dbReference type="EMBL" id="QDV58072.1"/>
    </source>
</evidence>
<dbReference type="EC" id="5.2.1.8" evidence="2"/>
<reference evidence="6 7" key="1">
    <citation type="submission" date="2019-02" db="EMBL/GenBank/DDBJ databases">
        <title>Deep-cultivation of Planctomycetes and their phenomic and genomic characterization uncovers novel biology.</title>
        <authorList>
            <person name="Wiegand S."/>
            <person name="Jogler M."/>
            <person name="Boedeker C."/>
            <person name="Pinto D."/>
            <person name="Vollmers J."/>
            <person name="Rivas-Marin E."/>
            <person name="Kohn T."/>
            <person name="Peeters S.H."/>
            <person name="Heuer A."/>
            <person name="Rast P."/>
            <person name="Oberbeckmann S."/>
            <person name="Bunk B."/>
            <person name="Jeske O."/>
            <person name="Meyerdierks A."/>
            <person name="Storesund J.E."/>
            <person name="Kallscheuer N."/>
            <person name="Luecker S."/>
            <person name="Lage O.M."/>
            <person name="Pohl T."/>
            <person name="Merkel B.J."/>
            <person name="Hornburger P."/>
            <person name="Mueller R.-W."/>
            <person name="Bruemmer F."/>
            <person name="Labrenz M."/>
            <person name="Spormann A.M."/>
            <person name="Op den Camp H."/>
            <person name="Overmann J."/>
            <person name="Amann R."/>
            <person name="Jetten M.S.M."/>
            <person name="Mascher T."/>
            <person name="Medema M.H."/>
            <person name="Devos D.P."/>
            <person name="Kaster A.-K."/>
            <person name="Ovreas L."/>
            <person name="Rohde M."/>
            <person name="Galperin M.Y."/>
            <person name="Jogler C."/>
        </authorList>
    </citation>
    <scope>NUCLEOTIDE SEQUENCE [LARGE SCALE GENOMIC DNA]</scope>
    <source>
        <strain evidence="6 7">Mal33</strain>
    </source>
</reference>
<protein>
    <recommendedName>
        <fullName evidence="2">peptidylprolyl isomerase</fullName>
        <ecNumber evidence="2">5.2.1.8</ecNumber>
    </recommendedName>
</protein>
<proteinExistence type="inferred from homology"/>
<dbReference type="GO" id="GO:0016020">
    <property type="term" value="C:membrane"/>
    <property type="evidence" value="ECO:0007669"/>
    <property type="project" value="InterPro"/>
</dbReference>
<dbReference type="InterPro" id="IPR045474">
    <property type="entry name" value="GEVED"/>
</dbReference>
<dbReference type="Proteomes" id="UP000316770">
    <property type="component" value="Chromosome"/>
</dbReference>
<dbReference type="GO" id="GO:0006457">
    <property type="term" value="P:protein folding"/>
    <property type="evidence" value="ECO:0007669"/>
    <property type="project" value="InterPro"/>
</dbReference>
<keyword evidence="7" id="KW-1185">Reference proteome</keyword>
<dbReference type="PANTHER" id="PTHR45625:SF4">
    <property type="entry name" value="PEPTIDYLPROLYL ISOMERASE DOMAIN AND WD REPEAT-CONTAINING PROTEIN 1"/>
    <property type="match status" value="1"/>
</dbReference>
<evidence type="ECO:0000256" key="4">
    <source>
        <dbReference type="ARBA" id="ARBA00023235"/>
    </source>
</evidence>
<dbReference type="Gene3D" id="2.40.100.10">
    <property type="entry name" value="Cyclophilin-like"/>
    <property type="match status" value="1"/>
</dbReference>
<dbReference type="PROSITE" id="PS50072">
    <property type="entry name" value="CSA_PPIASE_2"/>
    <property type="match status" value="1"/>
</dbReference>
<evidence type="ECO:0000313" key="7">
    <source>
        <dbReference type="Proteomes" id="UP000316770"/>
    </source>
</evidence>
<dbReference type="PANTHER" id="PTHR45625">
    <property type="entry name" value="PEPTIDYL-PROLYL CIS-TRANS ISOMERASE-RELATED"/>
    <property type="match status" value="1"/>
</dbReference>
<dbReference type="EMBL" id="CP036318">
    <property type="protein sequence ID" value="QDV58072.1"/>
    <property type="molecule type" value="Genomic_DNA"/>
</dbReference>
<dbReference type="Pfam" id="PF20009">
    <property type="entry name" value="GEVED"/>
    <property type="match status" value="1"/>
</dbReference>
<evidence type="ECO:0000256" key="1">
    <source>
        <dbReference type="ARBA" id="ARBA00007365"/>
    </source>
</evidence>
<evidence type="ECO:0000256" key="2">
    <source>
        <dbReference type="ARBA" id="ARBA00013194"/>
    </source>
</evidence>
<dbReference type="Pfam" id="PF00404">
    <property type="entry name" value="Dockerin_1"/>
    <property type="match status" value="1"/>
</dbReference>
<dbReference type="GO" id="GO:0005509">
    <property type="term" value="F:calcium ion binding"/>
    <property type="evidence" value="ECO:0007669"/>
    <property type="project" value="InterPro"/>
</dbReference>
<dbReference type="PRINTS" id="PR00153">
    <property type="entry name" value="CSAPPISMRASE"/>
</dbReference>
<sequence length="1273" mass="134467">MKTRSNRTSASGRRRNRRLLIESLTQRQLLAVDLAPLELETPLHDDQLVSQPLHSDTIAEGEAAPDLVAFAKALSDDGVEFFGAAWCALCTEQKNLFEDGQNYLPFVEVTNPDHSLNATGTDEGISSFPTWRFQDDTEVEGLLSLAELSQHSGIAIPQGELPSFVPVGNQTVGVGSPLHIPIDAYDPDGQPLTVTVTSSDPSLLEASVISGNRSLRLQIADYGEMVFELYQQRAERPTSRIIELTEAGFYDGLTFHRILDDFVLQAGDPTATGIGGSHLGAFDDQFHEELQHNATGVLSYAKSSDDTNDSQFFITERDSRHLDFNHSVFGQLVEGEAVREAISEVPTDGNGRLTTEFANAFGQITIETASIFTDDENSVIMLKPTGSGTGPVDVTITVTDSDGNQTTQVISTTVTADNQLNSNAKPFLGELNGVATTSGQPVSIQLTSSDIEGDAVAYNAFNIGIVEYAMTVNQSSGEVTVTPPADFVGTFEVQVGVKAASSPALYADSTAFDLQRILVTVLPPYLQGLALDAASDTGASSTDDVTAATSASFTVTGTEPGATVELMIGEDVIGSTVAEGTSVSFAAVDLSGQADGEVSLQVRQTLDTVVTTLESPLVITLDRSVPSQSNLVLSAGALATRPFVLDIDHAEEGNGLAYSLIAAPAGMTLDLTTGRLHWTPGPTDVGTQEVDIRYTDLAGNTFDETLSIDVADTPQAIFHLGVTDIAGTPIDQVAVGDEFLITVHVADNRVFTSRHVFSAYLDLIFDSSHAVPVGGDAIEFGPTFNYSTGGSISGNLVDELGGVADVFDIRNALVATIRMQAVTPGLFTAVGSAPEGIGHELLMVDSPIPVPVEAIDFGRVEIVVAKQPQPMQVDFSSSIVADPARDNVSNLTITTDTTGLVDIWADFNRNGSFNDPGELIVSDFSIANQTAMVPFTVPAGTLPGDIDVVYGISADGNLSLSDGDRLSGIPVVDGATASPFVVHLDGQTIAVTATLDGELLVEQDGVTLFRAAGASSLALVHGDGDSQWTIGDLSSTLPEDAALAISAGGGIDTLTSAGLDRALDLSGSEHLFSGIEAISIEDASQLTLDLGGFAKLGPSDDRLDITIPDLDALRLLGQWEIESTETLPAGLLRNLISGDATIGLMGGHFWTNPSDPLDVNGSGTVEPIDALNILNELTLRRYIDEETNILPELAALTAFPGRFYDTNRDGRLTPIDALRVINRLSIISLAGEQFSQPTDAAAFAIPPTFAIDHSGHDDEDDELEAQQVDAYFS</sequence>